<comment type="similarity">
    <text evidence="11">Belongs to the SEDS family. FtsW subfamily.</text>
</comment>
<keyword evidence="4" id="KW-0812">Transmembrane</keyword>
<keyword evidence="3" id="KW-0808">Transferase</keyword>
<dbReference type="PANTHER" id="PTHR30474">
    <property type="entry name" value="CELL CYCLE PROTEIN"/>
    <property type="match status" value="1"/>
</dbReference>
<dbReference type="GeneID" id="64054110"/>
<evidence type="ECO:0000256" key="14">
    <source>
        <dbReference type="ARBA" id="ARBA00044770"/>
    </source>
</evidence>
<dbReference type="GO" id="GO:0051301">
    <property type="term" value="P:cell division"/>
    <property type="evidence" value="ECO:0007669"/>
    <property type="project" value="UniProtKB-KW"/>
</dbReference>
<evidence type="ECO:0000256" key="3">
    <source>
        <dbReference type="ARBA" id="ARBA00022679"/>
    </source>
</evidence>
<comment type="function">
    <text evidence="16">Peptidoglycan polymerase that is essential for cell division.</text>
</comment>
<reference evidence="17 18" key="1">
    <citation type="submission" date="2016-05" db="EMBL/GenBank/DDBJ databases">
        <title>Whole genome sequencing of Tetragenococcus halophilus subsp. halophilus NISL 7118.</title>
        <authorList>
            <person name="Shiwa Y."/>
            <person name="Nishimura I."/>
            <person name="Yoshikawa H."/>
            <person name="Koyama Y."/>
            <person name="Oguma T."/>
        </authorList>
    </citation>
    <scope>NUCLEOTIDE SEQUENCE [LARGE SCALE GENOMIC DNA]</scope>
    <source>
        <strain evidence="17 18">NISL 7118</strain>
    </source>
</reference>
<dbReference type="RefSeq" id="WP_014124897.1">
    <property type="nucleotide sequence ID" value="NZ_BAABQP010000002.1"/>
</dbReference>
<evidence type="ECO:0000256" key="2">
    <source>
        <dbReference type="ARBA" id="ARBA00022676"/>
    </source>
</evidence>
<dbReference type="Proteomes" id="UP000236214">
    <property type="component" value="Unassembled WGS sequence"/>
</dbReference>
<accession>A0A2H6CZ72</accession>
<organism evidence="17 18">
    <name type="scientific">Tetragenococcus halophilus subsp. halophilus</name>
    <dbReference type="NCBI Taxonomy" id="1513897"/>
    <lineage>
        <taxon>Bacteria</taxon>
        <taxon>Bacillati</taxon>
        <taxon>Bacillota</taxon>
        <taxon>Bacilli</taxon>
        <taxon>Lactobacillales</taxon>
        <taxon>Enterococcaceae</taxon>
        <taxon>Tetragenococcus</taxon>
    </lineage>
</organism>
<keyword evidence="17" id="KW-0132">Cell division</keyword>
<dbReference type="InterPro" id="IPR001182">
    <property type="entry name" value="FtsW/RodA"/>
</dbReference>
<evidence type="ECO:0000256" key="5">
    <source>
        <dbReference type="ARBA" id="ARBA00022960"/>
    </source>
</evidence>
<keyword evidence="7" id="KW-1133">Transmembrane helix</keyword>
<keyword evidence="8" id="KW-0472">Membrane</keyword>
<evidence type="ECO:0000256" key="12">
    <source>
        <dbReference type="ARBA" id="ARBA00041185"/>
    </source>
</evidence>
<proteinExistence type="inferred from homology"/>
<name>A0A2H6CZ72_TETHA</name>
<dbReference type="GO" id="GO:0009252">
    <property type="term" value="P:peptidoglycan biosynthetic process"/>
    <property type="evidence" value="ECO:0007669"/>
    <property type="project" value="UniProtKB-KW"/>
</dbReference>
<gene>
    <name evidence="17" type="primary">ftsW</name>
    <name evidence="17" type="ORF">TEHN7118_1858</name>
</gene>
<keyword evidence="5" id="KW-0133">Cell shape</keyword>
<dbReference type="EMBL" id="BDEC01000095">
    <property type="protein sequence ID" value="GBD69052.1"/>
    <property type="molecule type" value="Genomic_DNA"/>
</dbReference>
<evidence type="ECO:0000256" key="7">
    <source>
        <dbReference type="ARBA" id="ARBA00022989"/>
    </source>
</evidence>
<evidence type="ECO:0000256" key="9">
    <source>
        <dbReference type="ARBA" id="ARBA00032370"/>
    </source>
</evidence>
<dbReference type="GO" id="GO:0015648">
    <property type="term" value="F:lipid-linked peptidoglycan transporter activity"/>
    <property type="evidence" value="ECO:0007669"/>
    <property type="project" value="TreeGrafter"/>
</dbReference>
<dbReference type="GO" id="GO:0008955">
    <property type="term" value="F:peptidoglycan glycosyltransferase activity"/>
    <property type="evidence" value="ECO:0007669"/>
    <property type="project" value="UniProtKB-EC"/>
</dbReference>
<comment type="subcellular location">
    <subcellularLocation>
        <location evidence="1">Membrane</location>
        <topology evidence="1">Multi-pass membrane protein</topology>
    </subcellularLocation>
</comment>
<evidence type="ECO:0000256" key="15">
    <source>
        <dbReference type="ARBA" id="ARBA00049902"/>
    </source>
</evidence>
<evidence type="ECO:0000256" key="1">
    <source>
        <dbReference type="ARBA" id="ARBA00004141"/>
    </source>
</evidence>
<comment type="caution">
    <text evidence="17">The sequence shown here is derived from an EMBL/GenBank/DDBJ whole genome shotgun (WGS) entry which is preliminary data.</text>
</comment>
<dbReference type="PANTHER" id="PTHR30474:SF2">
    <property type="entry name" value="PEPTIDOGLYCAN GLYCOSYLTRANSFERASE FTSW-RELATED"/>
    <property type="match status" value="1"/>
</dbReference>
<dbReference type="PROSITE" id="PS00428">
    <property type="entry name" value="FTSW_RODA_SPOVE"/>
    <property type="match status" value="1"/>
</dbReference>
<dbReference type="GO" id="GO:0008360">
    <property type="term" value="P:regulation of cell shape"/>
    <property type="evidence" value="ECO:0007669"/>
    <property type="project" value="UniProtKB-KW"/>
</dbReference>
<evidence type="ECO:0000256" key="16">
    <source>
        <dbReference type="ARBA" id="ARBA00049966"/>
    </source>
</evidence>
<evidence type="ECO:0000256" key="10">
    <source>
        <dbReference type="ARBA" id="ARBA00033270"/>
    </source>
</evidence>
<dbReference type="GO" id="GO:0005886">
    <property type="term" value="C:plasma membrane"/>
    <property type="evidence" value="ECO:0007669"/>
    <property type="project" value="TreeGrafter"/>
</dbReference>
<keyword evidence="17" id="KW-0131">Cell cycle</keyword>
<dbReference type="EC" id="2.4.99.28" evidence="14"/>
<dbReference type="GO" id="GO:0032153">
    <property type="term" value="C:cell division site"/>
    <property type="evidence" value="ECO:0007669"/>
    <property type="project" value="TreeGrafter"/>
</dbReference>
<dbReference type="AlphaFoldDB" id="A0A2H6CZ72"/>
<keyword evidence="6" id="KW-0573">Peptidoglycan synthesis</keyword>
<evidence type="ECO:0000313" key="17">
    <source>
        <dbReference type="EMBL" id="GBD69052.1"/>
    </source>
</evidence>
<dbReference type="Pfam" id="PF01098">
    <property type="entry name" value="FTSW_RODA_SPOVE"/>
    <property type="match status" value="1"/>
</dbReference>
<keyword evidence="18" id="KW-1185">Reference proteome</keyword>
<keyword evidence="2" id="KW-0328">Glycosyltransferase</keyword>
<comment type="catalytic activity">
    <reaction evidence="15">
        <text>[GlcNAc-(1-&gt;4)-Mur2Ac(oyl-L-Ala-gamma-D-Glu-L-Lys-D-Ala-D-Ala)](n)-di-trans,octa-cis-undecaprenyl diphosphate + beta-D-GlcNAc-(1-&gt;4)-Mur2Ac(oyl-L-Ala-gamma-D-Glu-L-Lys-D-Ala-D-Ala)-di-trans,octa-cis-undecaprenyl diphosphate = [GlcNAc-(1-&gt;4)-Mur2Ac(oyl-L-Ala-gamma-D-Glu-L-Lys-D-Ala-D-Ala)](n+1)-di-trans,octa-cis-undecaprenyl diphosphate + di-trans,octa-cis-undecaprenyl diphosphate + H(+)</text>
        <dbReference type="Rhea" id="RHEA:23708"/>
        <dbReference type="Rhea" id="RHEA-COMP:9602"/>
        <dbReference type="Rhea" id="RHEA-COMP:9603"/>
        <dbReference type="ChEBI" id="CHEBI:15378"/>
        <dbReference type="ChEBI" id="CHEBI:58405"/>
        <dbReference type="ChEBI" id="CHEBI:60033"/>
        <dbReference type="ChEBI" id="CHEBI:78435"/>
        <dbReference type="EC" id="2.4.99.28"/>
    </reaction>
</comment>
<sequence length="393" mass="43645">MPEKIKKRRFLDWGILIPYLILNVIGLMMVYSTTSYVLLENGQNPGRQALFQLTFWLISLFLIAFIYKLKTNVLKNKKTVAVALLSVIVLLLVAFVFSPVNGAYGWIQIPGMGTIQPAEFLKIVIIWFLATILAQQQSQVQHHFLYSIRGSLIAAFIPTLILMFYPDFGNAAIIVLLIIVMLLASGVNYVYTLYTGLIGIFGSILAIFGVNTIGKYFLPDYVLSRFAVFRNPFIDEYGDGYQMIHGYYALFNGGLFGRGLGNSIQKKGFLQFAHTDYAFAIVVEELGLIIAILILGILFYMIARILLIGIRSKDPFNSIMCIGIGALFLISIFINLGGITGVIPLSGITFPFISQGGSSLIMFSVCVGFALNISADEKKKAMLNEIEQKEAEK</sequence>
<evidence type="ECO:0000256" key="8">
    <source>
        <dbReference type="ARBA" id="ARBA00023136"/>
    </source>
</evidence>
<evidence type="ECO:0000256" key="13">
    <source>
        <dbReference type="ARBA" id="ARBA00041418"/>
    </source>
</evidence>
<evidence type="ECO:0000313" key="18">
    <source>
        <dbReference type="Proteomes" id="UP000236214"/>
    </source>
</evidence>
<protein>
    <recommendedName>
        <fullName evidence="12">Probable peptidoglycan glycosyltransferase FtsW</fullName>
        <ecNumber evidence="14">2.4.99.28</ecNumber>
    </recommendedName>
    <alternativeName>
        <fullName evidence="13">Cell division protein FtsW</fullName>
    </alternativeName>
    <alternativeName>
        <fullName evidence="10">Cell wall polymerase</fullName>
    </alternativeName>
    <alternativeName>
        <fullName evidence="9">Peptidoglycan polymerase</fullName>
    </alternativeName>
</protein>
<evidence type="ECO:0000256" key="11">
    <source>
        <dbReference type="ARBA" id="ARBA00038053"/>
    </source>
</evidence>
<evidence type="ECO:0000256" key="6">
    <source>
        <dbReference type="ARBA" id="ARBA00022984"/>
    </source>
</evidence>
<dbReference type="InterPro" id="IPR018365">
    <property type="entry name" value="Cell_cycle_FtsW-rel_CS"/>
</dbReference>
<evidence type="ECO:0000256" key="4">
    <source>
        <dbReference type="ARBA" id="ARBA00022692"/>
    </source>
</evidence>